<dbReference type="SUPFAM" id="SSF52540">
    <property type="entry name" value="P-loop containing nucleoside triphosphate hydrolases"/>
    <property type="match status" value="1"/>
</dbReference>
<keyword evidence="9" id="KW-1185">Reference proteome</keyword>
<evidence type="ECO:0000256" key="8">
    <source>
        <dbReference type="SAM" id="SignalP"/>
    </source>
</evidence>
<feature type="signal peptide" evidence="8">
    <location>
        <begin position="1"/>
        <end position="15"/>
    </location>
</feature>
<dbReference type="OrthoDB" id="18798at2759"/>
<accession>A0A6P7M4F6</accession>
<dbReference type="AlphaFoldDB" id="A0A6P7M4F6"/>
<evidence type="ECO:0000256" key="1">
    <source>
        <dbReference type="ARBA" id="ARBA00008344"/>
    </source>
</evidence>
<feature type="region of interest" description="Disordered" evidence="7">
    <location>
        <begin position="199"/>
        <end position="294"/>
    </location>
</feature>
<dbReference type="GO" id="GO:0005525">
    <property type="term" value="F:GTP binding"/>
    <property type="evidence" value="ECO:0007669"/>
    <property type="project" value="UniProtKB-KW"/>
</dbReference>
<keyword evidence="5" id="KW-0342">GTP-binding</keyword>
<dbReference type="InParanoid" id="A0A6P7M4F6"/>
<feature type="chain" id="PRO_5028011817" description="small monomeric GTPase" evidence="8">
    <location>
        <begin position="16"/>
        <end position="294"/>
    </location>
</feature>
<proteinExistence type="inferred from homology"/>
<feature type="compositionally biased region" description="Basic and acidic residues" evidence="7">
    <location>
        <begin position="240"/>
        <end position="256"/>
    </location>
</feature>
<comment type="catalytic activity">
    <reaction evidence="6">
        <text>GTP + H2O = GDP + phosphate + H(+)</text>
        <dbReference type="Rhea" id="RHEA:19669"/>
        <dbReference type="ChEBI" id="CHEBI:15377"/>
        <dbReference type="ChEBI" id="CHEBI:15378"/>
        <dbReference type="ChEBI" id="CHEBI:37565"/>
        <dbReference type="ChEBI" id="CHEBI:43474"/>
        <dbReference type="ChEBI" id="CHEBI:58189"/>
        <dbReference type="EC" id="3.6.5.2"/>
    </reaction>
</comment>
<evidence type="ECO:0000256" key="5">
    <source>
        <dbReference type="ARBA" id="ARBA00023134"/>
    </source>
</evidence>
<dbReference type="SMART" id="SM00173">
    <property type="entry name" value="RAS"/>
    <property type="match status" value="1"/>
</dbReference>
<sequence>MGAWAAVSSRKLLLGGTTVIMSSVFGKVNRCPAECNLVLLGAMGSGKSALTVKFLTRRFIGEYDPYLDDIYSSEEVVDRQPVTVRVMDTCDKEGPVNSERYLSWANAFLVVYSIDNMESFKGCQLYLQTLALNNKTFSPQTPIILLGNKLDMDRYRPTSESERRQGRGVSLRLLVLRGVRLPGLPAGAARLLRGREAVEAGAGPRPPGAGGLREGGQGAAGGPLLHHPLLQGAARSGHRQAGDREDVQGSEQEKSPHAHAAQGLQDILTDDERFAPEGSSSFIGFSYCPRTMSE</sequence>
<evidence type="ECO:0000256" key="3">
    <source>
        <dbReference type="ARBA" id="ARBA00022741"/>
    </source>
</evidence>
<evidence type="ECO:0000313" key="10">
    <source>
        <dbReference type="RefSeq" id="XP_029001088.1"/>
    </source>
</evidence>
<gene>
    <name evidence="10" type="primary">rasl12</name>
</gene>
<dbReference type="Pfam" id="PF00071">
    <property type="entry name" value="Ras"/>
    <property type="match status" value="1"/>
</dbReference>
<dbReference type="SMART" id="SM00174">
    <property type="entry name" value="RHO"/>
    <property type="match status" value="1"/>
</dbReference>
<dbReference type="FunCoup" id="A0A6P7M4F6">
    <property type="interactions" value="108"/>
</dbReference>
<dbReference type="EC" id="3.6.5.2" evidence="2"/>
<dbReference type="PANTHER" id="PTHR45704">
    <property type="entry name" value="RAS-LIKE FAMILY MEMBER 11"/>
    <property type="match status" value="1"/>
</dbReference>
<evidence type="ECO:0000256" key="4">
    <source>
        <dbReference type="ARBA" id="ARBA00022801"/>
    </source>
</evidence>
<feature type="compositionally biased region" description="Low complexity" evidence="7">
    <location>
        <begin position="222"/>
        <end position="234"/>
    </location>
</feature>
<keyword evidence="8" id="KW-0732">Signal</keyword>
<dbReference type="InterPro" id="IPR001806">
    <property type="entry name" value="Small_GTPase"/>
</dbReference>
<keyword evidence="4" id="KW-0378">Hydrolase</keyword>
<dbReference type="PRINTS" id="PR00449">
    <property type="entry name" value="RASTRNSFRMNG"/>
</dbReference>
<dbReference type="KEGG" id="bspl:114852696"/>
<dbReference type="GO" id="GO:0003925">
    <property type="term" value="F:G protein activity"/>
    <property type="evidence" value="ECO:0007669"/>
    <property type="project" value="UniProtKB-EC"/>
</dbReference>
<evidence type="ECO:0000313" key="9">
    <source>
        <dbReference type="Proteomes" id="UP000515150"/>
    </source>
</evidence>
<keyword evidence="3" id="KW-0547">Nucleotide-binding</keyword>
<dbReference type="GeneID" id="114852696"/>
<dbReference type="Gene3D" id="3.40.50.300">
    <property type="entry name" value="P-loop containing nucleotide triphosphate hydrolases"/>
    <property type="match status" value="1"/>
</dbReference>
<dbReference type="PROSITE" id="PS51421">
    <property type="entry name" value="RAS"/>
    <property type="match status" value="1"/>
</dbReference>
<protein>
    <recommendedName>
        <fullName evidence="2">small monomeric GTPase</fullName>
        <ecNumber evidence="2">3.6.5.2</ecNumber>
    </recommendedName>
</protein>
<reference evidence="10" key="1">
    <citation type="submission" date="2025-08" db="UniProtKB">
        <authorList>
            <consortium name="RefSeq"/>
        </authorList>
    </citation>
    <scope>IDENTIFICATION</scope>
</reference>
<evidence type="ECO:0000256" key="7">
    <source>
        <dbReference type="SAM" id="MobiDB-lite"/>
    </source>
</evidence>
<name>A0A6P7M4F6_BETSP</name>
<evidence type="ECO:0000256" key="2">
    <source>
        <dbReference type="ARBA" id="ARBA00011984"/>
    </source>
</evidence>
<dbReference type="CTD" id="51285"/>
<dbReference type="InterPro" id="IPR051065">
    <property type="entry name" value="Ras-related_GTPase"/>
</dbReference>
<feature type="compositionally biased region" description="Gly residues" evidence="7">
    <location>
        <begin position="208"/>
        <end position="221"/>
    </location>
</feature>
<organism evidence="9 10">
    <name type="scientific">Betta splendens</name>
    <name type="common">Siamese fighting fish</name>
    <dbReference type="NCBI Taxonomy" id="158456"/>
    <lineage>
        <taxon>Eukaryota</taxon>
        <taxon>Metazoa</taxon>
        <taxon>Chordata</taxon>
        <taxon>Craniata</taxon>
        <taxon>Vertebrata</taxon>
        <taxon>Euteleostomi</taxon>
        <taxon>Actinopterygii</taxon>
        <taxon>Neopterygii</taxon>
        <taxon>Teleostei</taxon>
        <taxon>Neoteleostei</taxon>
        <taxon>Acanthomorphata</taxon>
        <taxon>Anabantaria</taxon>
        <taxon>Anabantiformes</taxon>
        <taxon>Anabantoidei</taxon>
        <taxon>Osphronemidae</taxon>
        <taxon>Betta</taxon>
    </lineage>
</organism>
<dbReference type="Proteomes" id="UP000515150">
    <property type="component" value="Chromosome 3"/>
</dbReference>
<comment type="similarity">
    <text evidence="1">Belongs to the small GTPase superfamily. Ras family.</text>
</comment>
<dbReference type="RefSeq" id="XP_029001088.1">
    <property type="nucleotide sequence ID" value="XM_029145255.3"/>
</dbReference>
<evidence type="ECO:0000256" key="6">
    <source>
        <dbReference type="ARBA" id="ARBA00048098"/>
    </source>
</evidence>
<dbReference type="InterPro" id="IPR027417">
    <property type="entry name" value="P-loop_NTPase"/>
</dbReference>